<gene>
    <name evidence="1" type="ORF">ACFQGD_00420</name>
</gene>
<reference evidence="2" key="1">
    <citation type="journal article" date="2019" name="Int. J. Syst. Evol. Microbiol.">
        <title>The Global Catalogue of Microorganisms (GCM) 10K type strain sequencing project: providing services to taxonomists for standard genome sequencing and annotation.</title>
        <authorList>
            <consortium name="The Broad Institute Genomics Platform"/>
            <consortium name="The Broad Institute Genome Sequencing Center for Infectious Disease"/>
            <person name="Wu L."/>
            <person name="Ma J."/>
        </authorList>
    </citation>
    <scope>NUCLEOTIDE SEQUENCE [LARGE SCALE GENOMIC DNA]</scope>
    <source>
        <strain evidence="2">KCTC 32255</strain>
    </source>
</reference>
<dbReference type="Proteomes" id="UP001596337">
    <property type="component" value="Unassembled WGS sequence"/>
</dbReference>
<sequence length="207" mass="22969">MGIAADERQALCDLFTEVGPAAPTLCAGWQTKDLAAHLVVRESRPEAAGILLKPIADRLARLQDDYAAKPWSELVEQVRSGPAWYWPTRIGKLDELVNTAEFFIHHEDVRRAQPGWEPREPDARRDKALWQVVSRMGKLLLRSSPVGIQLRTPSGKQATAKHAENPVTITGEPGELLLYAYGRDEIRVDFDGDPAAVDTVQSINRGL</sequence>
<dbReference type="SUPFAM" id="SSF109854">
    <property type="entry name" value="DinB/YfiT-like putative metalloenzymes"/>
    <property type="match status" value="1"/>
</dbReference>
<comment type="caution">
    <text evidence="1">The sequence shown here is derived from an EMBL/GenBank/DDBJ whole genome shotgun (WGS) entry which is preliminary data.</text>
</comment>
<organism evidence="1 2">
    <name type="scientific">Haloechinothrix salitolerans</name>
    <dbReference type="NCBI Taxonomy" id="926830"/>
    <lineage>
        <taxon>Bacteria</taxon>
        <taxon>Bacillati</taxon>
        <taxon>Actinomycetota</taxon>
        <taxon>Actinomycetes</taxon>
        <taxon>Pseudonocardiales</taxon>
        <taxon>Pseudonocardiaceae</taxon>
        <taxon>Haloechinothrix</taxon>
    </lineage>
</organism>
<proteinExistence type="predicted"/>
<dbReference type="NCBIfam" id="TIGR03083">
    <property type="entry name" value="maleylpyruvate isomerase family mycothiol-dependent enzyme"/>
    <property type="match status" value="1"/>
</dbReference>
<accession>A0ABW2BS31</accession>
<evidence type="ECO:0000313" key="2">
    <source>
        <dbReference type="Proteomes" id="UP001596337"/>
    </source>
</evidence>
<dbReference type="EMBL" id="JBHSXX010000001">
    <property type="protein sequence ID" value="MFC6865603.1"/>
    <property type="molecule type" value="Genomic_DNA"/>
</dbReference>
<dbReference type="InterPro" id="IPR017517">
    <property type="entry name" value="Maleyloyr_isom"/>
</dbReference>
<dbReference type="InterPro" id="IPR034660">
    <property type="entry name" value="DinB/YfiT-like"/>
</dbReference>
<keyword evidence="2" id="KW-1185">Reference proteome</keyword>
<name>A0ABW2BS31_9PSEU</name>
<evidence type="ECO:0000313" key="1">
    <source>
        <dbReference type="EMBL" id="MFC6865603.1"/>
    </source>
</evidence>
<dbReference type="InterPro" id="IPR017519">
    <property type="entry name" value="CHP03085"/>
</dbReference>
<dbReference type="RefSeq" id="WP_345391996.1">
    <property type="nucleotide sequence ID" value="NZ_BAABLA010000007.1"/>
</dbReference>
<dbReference type="NCBIfam" id="TIGR03085">
    <property type="entry name" value="TIGR03085 family metal-binding protein"/>
    <property type="match status" value="1"/>
</dbReference>
<protein>
    <submittedName>
        <fullName evidence="1">TIGR03085 family metal-binding protein</fullName>
    </submittedName>
</protein>